<feature type="transmembrane region" description="Helical" evidence="2">
    <location>
        <begin position="21"/>
        <end position="39"/>
    </location>
</feature>
<feature type="region of interest" description="Disordered" evidence="1">
    <location>
        <begin position="637"/>
        <end position="715"/>
    </location>
</feature>
<dbReference type="OrthoDB" id="4186423at2759"/>
<feature type="compositionally biased region" description="Polar residues" evidence="1">
    <location>
        <begin position="402"/>
        <end position="416"/>
    </location>
</feature>
<keyword evidence="2" id="KW-0472">Membrane</keyword>
<protein>
    <submittedName>
        <fullName evidence="3">Uncharacterized protein</fullName>
    </submittedName>
</protein>
<feature type="compositionally biased region" description="Polar residues" evidence="1">
    <location>
        <begin position="319"/>
        <end position="332"/>
    </location>
</feature>
<feature type="compositionally biased region" description="Polar residues" evidence="1">
    <location>
        <begin position="438"/>
        <end position="458"/>
    </location>
</feature>
<gene>
    <name evidence="3" type="ORF">BDBG_16376</name>
</gene>
<evidence type="ECO:0000256" key="2">
    <source>
        <dbReference type="SAM" id="Phobius"/>
    </source>
</evidence>
<dbReference type="VEuPathDB" id="FungiDB:BDBG_16376"/>
<feature type="compositionally biased region" description="Polar residues" evidence="1">
    <location>
        <begin position="647"/>
        <end position="670"/>
    </location>
</feature>
<dbReference type="AlphaFoldDB" id="A0A179UD56"/>
<organism evidence="3 4">
    <name type="scientific">Blastomyces gilchristii (strain SLH14081)</name>
    <name type="common">Blastomyces dermatitidis</name>
    <dbReference type="NCBI Taxonomy" id="559298"/>
    <lineage>
        <taxon>Eukaryota</taxon>
        <taxon>Fungi</taxon>
        <taxon>Dikarya</taxon>
        <taxon>Ascomycota</taxon>
        <taxon>Pezizomycotina</taxon>
        <taxon>Eurotiomycetes</taxon>
        <taxon>Eurotiomycetidae</taxon>
        <taxon>Onygenales</taxon>
        <taxon>Ajellomycetaceae</taxon>
        <taxon>Blastomyces</taxon>
    </lineage>
</organism>
<feature type="region of interest" description="Disordered" evidence="1">
    <location>
        <begin position="438"/>
        <end position="489"/>
    </location>
</feature>
<feature type="compositionally biased region" description="Acidic residues" evidence="1">
    <location>
        <begin position="156"/>
        <end position="167"/>
    </location>
</feature>
<proteinExistence type="predicted"/>
<feature type="region of interest" description="Disordered" evidence="1">
    <location>
        <begin position="319"/>
        <end position="385"/>
    </location>
</feature>
<feature type="compositionally biased region" description="Basic and acidic residues" evidence="1">
    <location>
        <begin position="135"/>
        <end position="149"/>
    </location>
</feature>
<feature type="region of interest" description="Disordered" evidence="1">
    <location>
        <begin position="515"/>
        <end position="537"/>
    </location>
</feature>
<accession>A0A179UD56</accession>
<dbReference type="EMBL" id="GG657449">
    <property type="protein sequence ID" value="OAT04981.1"/>
    <property type="molecule type" value="Genomic_DNA"/>
</dbReference>
<keyword evidence="4" id="KW-1185">Reference proteome</keyword>
<feature type="region of interest" description="Disordered" evidence="1">
    <location>
        <begin position="402"/>
        <end position="422"/>
    </location>
</feature>
<feature type="compositionally biased region" description="Low complexity" evidence="1">
    <location>
        <begin position="518"/>
        <end position="537"/>
    </location>
</feature>
<evidence type="ECO:0000256" key="1">
    <source>
        <dbReference type="SAM" id="MobiDB-lite"/>
    </source>
</evidence>
<feature type="compositionally biased region" description="Basic and acidic residues" evidence="1">
    <location>
        <begin position="360"/>
        <end position="370"/>
    </location>
</feature>
<reference evidence="4" key="1">
    <citation type="journal article" date="2015" name="PLoS Genet.">
        <title>The dynamic genome and transcriptome of the human fungal pathogen Blastomyces and close relative Emmonsia.</title>
        <authorList>
            <person name="Munoz J.F."/>
            <person name="Gauthier G.M."/>
            <person name="Desjardins C.A."/>
            <person name="Gallo J.E."/>
            <person name="Holder J."/>
            <person name="Sullivan T.D."/>
            <person name="Marty A.J."/>
            <person name="Carmen J.C."/>
            <person name="Chen Z."/>
            <person name="Ding L."/>
            <person name="Gujja S."/>
            <person name="Magrini V."/>
            <person name="Misas E."/>
            <person name="Mitreva M."/>
            <person name="Priest M."/>
            <person name="Saif S."/>
            <person name="Whiston E.A."/>
            <person name="Young S."/>
            <person name="Zeng Q."/>
            <person name="Goldman W.E."/>
            <person name="Mardis E.R."/>
            <person name="Taylor J.W."/>
            <person name="McEwen J.G."/>
            <person name="Clay O.K."/>
            <person name="Klein B.S."/>
            <person name="Cuomo C.A."/>
        </authorList>
    </citation>
    <scope>NUCLEOTIDE SEQUENCE [LARGE SCALE GENOMIC DNA]</scope>
    <source>
        <strain evidence="4">SLH14081</strain>
    </source>
</reference>
<feature type="region of interest" description="Disordered" evidence="1">
    <location>
        <begin position="133"/>
        <end position="197"/>
    </location>
</feature>
<dbReference type="KEGG" id="bgh:BDBG_16376"/>
<evidence type="ECO:0000313" key="4">
    <source>
        <dbReference type="Proteomes" id="UP000002038"/>
    </source>
</evidence>
<dbReference type="RefSeq" id="XP_031576469.1">
    <property type="nucleotide sequence ID" value="XM_031724341.1"/>
</dbReference>
<evidence type="ECO:0000313" key="3">
    <source>
        <dbReference type="EMBL" id="OAT04981.1"/>
    </source>
</evidence>
<dbReference type="Proteomes" id="UP000002038">
    <property type="component" value="Unassembled WGS sequence"/>
</dbReference>
<keyword evidence="2" id="KW-0812">Transmembrane</keyword>
<sequence length="827" mass="91939">MQGGGNALPRKYWHSVNVRGIFRLPIAGLIWWCGVWVMTKPAQKAQYLRHGQQPFEYQPNDLLKQGQPLDMVKQRTCPADFKQDNERAVKRLLYLKQGSKETHNLALIRVAIEQVRNILHARRCENEGLYCEDGESCRKSNRADNRKESNGAMGSNDDEGSVADADDDRNNDRDNHDDDKGDKESNGTMSNDDDEGTSLQLDFSVKKSRFLAFCFYMIAKHLTLGKHKTWRKKPWLEFHSSSVEKSPERMYKYVYDISRLSGPSRALSIEKIVGALREWNGPFGRHPSFDVPRIVVGFSGDAYTESICEAIGFVEQNSHASATNRGSPNSQDIHPEMSQKRASSSKKDSPVKRRCHRRKEQAGHSQDKTGHTASTGNTNGQRTQLNTPEVCQFATEGLTSVEGASSLSNTENNTNVHRAPSDRFQIRPVFELSTSTITGFNDPARQTSANHLGTSNQIENRRGTSSTSSISADNSLYNGPGGSDVLERHNDSFSNQVRDGLQLNPIGELSLEEQEVAQMPQQFQQQTQPTSDPPTQQLGEVSVRNVTRECTQAVSANDHGGLENDTDVPSHAPGPIVDAHMAQYTVSGQDSVMQDIDVTNDIVRISPRREEITGPVSVTNAAGNLSNFEDNSFTFFQTHDPNEESPIVSQSHSQNIPQGALPINNNSDSSFDPAPVVDENHERQFSGRVSGPINSQNRIPEGQSLHGNPTPESQLTVEPWPSVYFNQSVFHDLGTQHPISRQSTVEPWPGVYFNQSVFHDLGTQHPTSGQSTIEQWLRSVVYDNHSLVLPDASSADGMNFHQLPLFPSSDSSNTRPSVFQEGFMREA</sequence>
<feature type="compositionally biased region" description="Basic and acidic residues" evidence="1">
    <location>
        <begin position="333"/>
        <end position="351"/>
    </location>
</feature>
<keyword evidence="2" id="KW-1133">Transmembrane helix</keyword>
<feature type="compositionally biased region" description="Polar residues" evidence="1">
    <location>
        <begin position="371"/>
        <end position="385"/>
    </location>
</feature>
<feature type="compositionally biased region" description="Polar residues" evidence="1">
    <location>
        <begin position="705"/>
        <end position="715"/>
    </location>
</feature>
<dbReference type="GeneID" id="8507341"/>
<feature type="compositionally biased region" description="Basic and acidic residues" evidence="1">
    <location>
        <begin position="168"/>
        <end position="185"/>
    </location>
</feature>
<name>A0A179UD56_BLAGS</name>